<dbReference type="InterPro" id="IPR002835">
    <property type="entry name" value="CofC"/>
</dbReference>
<dbReference type="Proteomes" id="UP000677913">
    <property type="component" value="Unassembled WGS sequence"/>
</dbReference>
<dbReference type="SUPFAM" id="SSF53448">
    <property type="entry name" value="Nucleotide-diphospho-sugar transferases"/>
    <property type="match status" value="1"/>
</dbReference>
<evidence type="ECO:0000313" key="7">
    <source>
        <dbReference type="EMBL" id="MBS2965237.1"/>
    </source>
</evidence>
<protein>
    <recommendedName>
        <fullName evidence="5">Phosphoenolpyruvate guanylyltransferase</fullName>
        <shortName evidence="5">PEP guanylyltransferase</shortName>
        <ecNumber evidence="5">2.7.7.105</ecNumber>
    </recommendedName>
</protein>
<comment type="caution">
    <text evidence="7">The sequence shown here is derived from an EMBL/GenBank/DDBJ whole genome shotgun (WGS) entry which is preliminary data.</text>
</comment>
<evidence type="ECO:0000256" key="3">
    <source>
        <dbReference type="ARBA" id="ARBA00022741"/>
    </source>
</evidence>
<keyword evidence="4 5" id="KW-0342">GTP-binding</keyword>
<comment type="pathway">
    <text evidence="5">Cofactor biosynthesis; coenzyme F420 biosynthesis.</text>
</comment>
<dbReference type="EMBL" id="JAGSXH010000075">
    <property type="protein sequence ID" value="MBS2965237.1"/>
    <property type="molecule type" value="Genomic_DNA"/>
</dbReference>
<dbReference type="Gene3D" id="3.90.550.10">
    <property type="entry name" value="Spore Coat Polysaccharide Biosynthesis Protein SpsA, Chain A"/>
    <property type="match status" value="1"/>
</dbReference>
<feature type="binding site" evidence="5">
    <location>
        <position position="136"/>
    </location>
    <ligand>
        <name>phosphoenolpyruvate</name>
        <dbReference type="ChEBI" id="CHEBI:58702"/>
    </ligand>
</feature>
<accession>A0A8J7WSL3</accession>
<evidence type="ECO:0000256" key="1">
    <source>
        <dbReference type="ARBA" id="ARBA00022679"/>
    </source>
</evidence>
<keyword evidence="8" id="KW-1185">Reference proteome</keyword>
<evidence type="ECO:0000256" key="2">
    <source>
        <dbReference type="ARBA" id="ARBA00022695"/>
    </source>
</evidence>
<evidence type="ECO:0000256" key="5">
    <source>
        <dbReference type="HAMAP-Rule" id="MF_02114"/>
    </source>
</evidence>
<evidence type="ECO:0000313" key="8">
    <source>
        <dbReference type="Proteomes" id="UP000677913"/>
    </source>
</evidence>
<keyword evidence="1 5" id="KW-0808">Transferase</keyword>
<dbReference type="HAMAP" id="MF_02114">
    <property type="entry name" value="CofC"/>
    <property type="match status" value="1"/>
</dbReference>
<feature type="compositionally biased region" description="Basic and acidic residues" evidence="6">
    <location>
        <begin position="245"/>
        <end position="257"/>
    </location>
</feature>
<dbReference type="UniPathway" id="UPA00071"/>
<organism evidence="7 8">
    <name type="scientific">Actinocrinis puniceicyclus</name>
    <dbReference type="NCBI Taxonomy" id="977794"/>
    <lineage>
        <taxon>Bacteria</taxon>
        <taxon>Bacillati</taxon>
        <taxon>Actinomycetota</taxon>
        <taxon>Actinomycetes</taxon>
        <taxon>Catenulisporales</taxon>
        <taxon>Actinospicaceae</taxon>
        <taxon>Actinocrinis</taxon>
    </lineage>
</organism>
<dbReference type="GO" id="GO:0043814">
    <property type="term" value="F:phospholactate guanylyltransferase activity"/>
    <property type="evidence" value="ECO:0007669"/>
    <property type="project" value="InterPro"/>
</dbReference>
<dbReference type="GO" id="GO:0052645">
    <property type="term" value="P:F420-0 metabolic process"/>
    <property type="evidence" value="ECO:0007669"/>
    <property type="project" value="UniProtKB-UniRule"/>
</dbReference>
<sequence length="257" mass="26478">MWSVVVPVKRLPDAKSRLAGFSGENRAALALAFAGDTVAAALACPLVCAVFAVTGDTRVAGRLRALGARIVADDGPDGLNGAVETGRLRALADDPRCRVAALTSDLPGLLTRDLTEALAAAPGSRAFVPDTPGSGTTLLLSDRLGALGPRFGVNSRYAHEASGALLLAGAGRSLRRDVDTVEDLADAIRLGVGPYTAAALDRIGWRTYRGPASDYADADSDYADSEHADAQNSAVEGAASGCAAAKHDPRRCDRALR</sequence>
<feature type="binding site" evidence="5">
    <location>
        <position position="155"/>
    </location>
    <ligand>
        <name>phosphoenolpyruvate</name>
        <dbReference type="ChEBI" id="CHEBI:58702"/>
    </ligand>
</feature>
<feature type="region of interest" description="Disordered" evidence="6">
    <location>
        <begin position="219"/>
        <end position="257"/>
    </location>
</feature>
<feature type="binding site" evidence="5">
    <location>
        <position position="152"/>
    </location>
    <ligand>
        <name>phosphoenolpyruvate</name>
        <dbReference type="ChEBI" id="CHEBI:58702"/>
    </ligand>
</feature>
<dbReference type="PANTHER" id="PTHR40392">
    <property type="entry name" value="2-PHOSPHO-L-LACTATE GUANYLYLTRANSFERASE"/>
    <property type="match status" value="1"/>
</dbReference>
<evidence type="ECO:0000256" key="6">
    <source>
        <dbReference type="SAM" id="MobiDB-lite"/>
    </source>
</evidence>
<feature type="compositionally biased region" description="Low complexity" evidence="6">
    <location>
        <begin position="233"/>
        <end position="244"/>
    </location>
</feature>
<dbReference type="PANTHER" id="PTHR40392:SF1">
    <property type="entry name" value="2-PHOSPHO-L-LACTATE GUANYLYLTRANSFERASE"/>
    <property type="match status" value="1"/>
</dbReference>
<name>A0A8J7WSL3_9ACTN</name>
<keyword evidence="3 5" id="KW-0547">Nucleotide-binding</keyword>
<reference evidence="7" key="1">
    <citation type="submission" date="2021-04" db="EMBL/GenBank/DDBJ databases">
        <title>Genome based classification of Actinospica acidithermotolerans sp. nov., an actinobacterium isolated from an Indonesian hot spring.</title>
        <authorList>
            <person name="Kusuma A.B."/>
            <person name="Putra K.E."/>
            <person name="Nafisah S."/>
            <person name="Loh J."/>
            <person name="Nouioui I."/>
            <person name="Goodfellow M."/>
        </authorList>
    </citation>
    <scope>NUCLEOTIDE SEQUENCE</scope>
    <source>
        <strain evidence="7">DSM 45618</strain>
    </source>
</reference>
<comment type="catalytic activity">
    <reaction evidence="5">
        <text>phosphoenolpyruvate + GTP + H(+) = enolpyruvoyl-2-diphospho-5'-guanosine + diphosphate</text>
        <dbReference type="Rhea" id="RHEA:30519"/>
        <dbReference type="ChEBI" id="CHEBI:15378"/>
        <dbReference type="ChEBI" id="CHEBI:33019"/>
        <dbReference type="ChEBI" id="CHEBI:37565"/>
        <dbReference type="ChEBI" id="CHEBI:58702"/>
        <dbReference type="ChEBI" id="CHEBI:143701"/>
        <dbReference type="EC" id="2.7.7.105"/>
    </reaction>
</comment>
<proteinExistence type="inferred from homology"/>
<dbReference type="GO" id="GO:0005525">
    <property type="term" value="F:GTP binding"/>
    <property type="evidence" value="ECO:0007669"/>
    <property type="project" value="UniProtKB-KW"/>
</dbReference>
<keyword evidence="2 5" id="KW-0548">Nucleotidyltransferase</keyword>
<comment type="function">
    <text evidence="5">Guanylyltransferase that catalyzes the activation of phosphoenolpyruvate (PEP) as enolpyruvoyl-2-diphospho-5'-guanosine, via the condensation of PEP with GTP. It is involved in the biosynthesis of coenzyme F420, a hydride carrier cofactor.</text>
</comment>
<evidence type="ECO:0000256" key="4">
    <source>
        <dbReference type="ARBA" id="ARBA00023134"/>
    </source>
</evidence>
<dbReference type="EC" id="2.7.7.105" evidence="5"/>
<dbReference type="AlphaFoldDB" id="A0A8J7WSL3"/>
<dbReference type="Pfam" id="PF01983">
    <property type="entry name" value="CofC"/>
    <property type="match status" value="1"/>
</dbReference>
<dbReference type="NCBIfam" id="TIGR03552">
    <property type="entry name" value="F420_cofC"/>
    <property type="match status" value="1"/>
</dbReference>
<dbReference type="InterPro" id="IPR029044">
    <property type="entry name" value="Nucleotide-diphossugar_trans"/>
</dbReference>
<gene>
    <name evidence="7" type="primary">cofC</name>
    <name evidence="5" type="synonym">fbiD</name>
    <name evidence="7" type="ORF">KGA66_19465</name>
</gene>
<comment type="similarity">
    <text evidence="5">Belongs to the CofC family.</text>
</comment>